<dbReference type="Gene3D" id="3.30.70.270">
    <property type="match status" value="1"/>
</dbReference>
<dbReference type="InterPro" id="IPR043502">
    <property type="entry name" value="DNA/RNA_pol_sf"/>
</dbReference>
<reference evidence="5" key="1">
    <citation type="submission" date="2020-07" db="EMBL/GenBank/DDBJ databases">
        <title>A long reads based de novo assembly of the rainbow trout Arlee double haploid line genome.</title>
        <authorList>
            <person name="Gao G."/>
            <person name="Palti Y."/>
        </authorList>
    </citation>
    <scope>NUCLEOTIDE SEQUENCE [LARGE SCALE GENOMIC DNA]</scope>
</reference>
<reference evidence="5" key="2">
    <citation type="submission" date="2025-08" db="UniProtKB">
        <authorList>
            <consortium name="Ensembl"/>
        </authorList>
    </citation>
    <scope>IDENTIFICATION</scope>
</reference>
<evidence type="ECO:0000259" key="4">
    <source>
        <dbReference type="Pfam" id="PF00078"/>
    </source>
</evidence>
<dbReference type="SUPFAM" id="SSF56672">
    <property type="entry name" value="DNA/RNA polymerases"/>
    <property type="match status" value="1"/>
</dbReference>
<dbReference type="GO" id="GO:0004523">
    <property type="term" value="F:RNA-DNA hybrid ribonuclease activity"/>
    <property type="evidence" value="ECO:0007669"/>
    <property type="project" value="UniProtKB-EC"/>
</dbReference>
<name>A0A8K9XJP8_ONCMY</name>
<dbReference type="AlphaFoldDB" id="A0A8K9XJP8"/>
<comment type="similarity">
    <text evidence="1">Belongs to the beta type-B retroviral polymerase family. HERV class-II K(HML-2) pol subfamily.</text>
</comment>
<keyword evidence="6" id="KW-1185">Reference proteome</keyword>
<dbReference type="CDD" id="cd01647">
    <property type="entry name" value="RT_LTR"/>
    <property type="match status" value="1"/>
</dbReference>
<feature type="region of interest" description="Disordered" evidence="3">
    <location>
        <begin position="1"/>
        <end position="21"/>
    </location>
</feature>
<accession>A0A8K9XJP8</accession>
<reference evidence="5" key="3">
    <citation type="submission" date="2025-09" db="UniProtKB">
        <authorList>
            <consortium name="Ensembl"/>
        </authorList>
    </citation>
    <scope>IDENTIFICATION</scope>
</reference>
<dbReference type="Ensembl" id="ENSOMYT00000157795.1">
    <property type="protein sequence ID" value="ENSOMYP00000133529.1"/>
    <property type="gene ID" value="ENSOMYG00000071236.1"/>
</dbReference>
<dbReference type="InterPro" id="IPR032567">
    <property type="entry name" value="RTL1-rel"/>
</dbReference>
<dbReference type="InterPro" id="IPR043128">
    <property type="entry name" value="Rev_trsase/Diguanyl_cyclase"/>
</dbReference>
<organism evidence="5 6">
    <name type="scientific">Oncorhynchus mykiss</name>
    <name type="common">Rainbow trout</name>
    <name type="synonym">Salmo gairdneri</name>
    <dbReference type="NCBI Taxonomy" id="8022"/>
    <lineage>
        <taxon>Eukaryota</taxon>
        <taxon>Metazoa</taxon>
        <taxon>Chordata</taxon>
        <taxon>Craniata</taxon>
        <taxon>Vertebrata</taxon>
        <taxon>Euteleostomi</taxon>
        <taxon>Actinopterygii</taxon>
        <taxon>Neopterygii</taxon>
        <taxon>Teleostei</taxon>
        <taxon>Protacanthopterygii</taxon>
        <taxon>Salmoniformes</taxon>
        <taxon>Salmonidae</taxon>
        <taxon>Salmoninae</taxon>
        <taxon>Oncorhynchus</taxon>
    </lineage>
</organism>
<dbReference type="InterPro" id="IPR000477">
    <property type="entry name" value="RT_dom"/>
</dbReference>
<feature type="domain" description="Reverse transcriptase" evidence="4">
    <location>
        <begin position="292"/>
        <end position="397"/>
    </location>
</feature>
<dbReference type="Gene3D" id="3.10.10.10">
    <property type="entry name" value="HIV Type 1 Reverse Transcriptase, subunit A, domain 1"/>
    <property type="match status" value="1"/>
</dbReference>
<dbReference type="EC" id="3.1.26.4" evidence="2"/>
<proteinExistence type="inferred from homology"/>
<protein>
    <recommendedName>
        <fullName evidence="2">ribonuclease H</fullName>
        <ecNumber evidence="2">3.1.26.4</ecNumber>
    </recommendedName>
</protein>
<dbReference type="PANTHER" id="PTHR15503:SF22">
    <property type="entry name" value="TRANSPOSON TY3-I GAG POLYPROTEIN"/>
    <property type="match status" value="1"/>
</dbReference>
<evidence type="ECO:0000256" key="1">
    <source>
        <dbReference type="ARBA" id="ARBA00010879"/>
    </source>
</evidence>
<dbReference type="PANTHER" id="PTHR15503">
    <property type="entry name" value="LDOC1 RELATED"/>
    <property type="match status" value="1"/>
</dbReference>
<evidence type="ECO:0000256" key="3">
    <source>
        <dbReference type="SAM" id="MobiDB-lite"/>
    </source>
</evidence>
<dbReference type="Pfam" id="PF00078">
    <property type="entry name" value="RVT_1"/>
    <property type="match status" value="1"/>
</dbReference>
<sequence length="400" mass="44207">MELGGAVRRKTGGGSSSCTIRGRRVHTAGRCRVGSSRVRVSRQGTLASPQVSRNHFYPEPYVAHMFVYVTFPEFPLHSQHKALVDTGTAGNFIDRALAHSLWIPIVPVDVPFPVHALDSRPLGSGMIREVTAPLGMVTQGGHTERISLFLIDSPAFPGVLGLPWLACHNPTVSWPHKALTGWSRECSGRCLGVSVGATTVESPDQVSTVHIPPEYADLALAFSKKKATQLPPHRRGDCAIDLLVDAALSRSHMYPLSQAEVEAMETYVSESLNQGYIQSSTSPASSSFFFVKKEGGLRPCIDYWGLNQITVRYRYPLPLIATTIESMYGACFFTKLDLRRAYSLVRIREGDEWKTAFSTTSGHYEYLVMPYGLMNAPSVFQAFVDHIFRDLHGQCHVMTF</sequence>
<dbReference type="GeneTree" id="ENSGT00940000171189"/>
<evidence type="ECO:0000313" key="6">
    <source>
        <dbReference type="Proteomes" id="UP000694395"/>
    </source>
</evidence>
<evidence type="ECO:0000256" key="2">
    <source>
        <dbReference type="ARBA" id="ARBA00012180"/>
    </source>
</evidence>
<evidence type="ECO:0000313" key="5">
    <source>
        <dbReference type="Ensembl" id="ENSOMYP00000133529.1"/>
    </source>
</evidence>
<dbReference type="CDD" id="cd00303">
    <property type="entry name" value="retropepsin_like"/>
    <property type="match status" value="1"/>
</dbReference>
<dbReference type="InterPro" id="IPR021109">
    <property type="entry name" value="Peptidase_aspartic_dom_sf"/>
</dbReference>
<dbReference type="Proteomes" id="UP000694395">
    <property type="component" value="Chromosome 15"/>
</dbReference>
<dbReference type="Gene3D" id="2.40.70.10">
    <property type="entry name" value="Acid Proteases"/>
    <property type="match status" value="1"/>
</dbReference>